<evidence type="ECO:0000256" key="2">
    <source>
        <dbReference type="SAM" id="Phobius"/>
    </source>
</evidence>
<accession>A0ABR2YRH8</accession>
<evidence type="ECO:0000313" key="3">
    <source>
        <dbReference type="EMBL" id="KAK9909551.1"/>
    </source>
</evidence>
<keyword evidence="2" id="KW-0812">Transmembrane</keyword>
<keyword evidence="2" id="KW-1133">Transmembrane helix</keyword>
<keyword evidence="2" id="KW-0472">Membrane</keyword>
<organism evidence="3 4">
    <name type="scientific">Coccomyxa subellipsoidea</name>
    <dbReference type="NCBI Taxonomy" id="248742"/>
    <lineage>
        <taxon>Eukaryota</taxon>
        <taxon>Viridiplantae</taxon>
        <taxon>Chlorophyta</taxon>
        <taxon>core chlorophytes</taxon>
        <taxon>Trebouxiophyceae</taxon>
        <taxon>Trebouxiophyceae incertae sedis</taxon>
        <taxon>Coccomyxaceae</taxon>
        <taxon>Coccomyxa</taxon>
    </lineage>
</organism>
<feature type="transmembrane region" description="Helical" evidence="2">
    <location>
        <begin position="114"/>
        <end position="137"/>
    </location>
</feature>
<feature type="region of interest" description="Disordered" evidence="1">
    <location>
        <begin position="56"/>
        <end position="76"/>
    </location>
</feature>
<evidence type="ECO:0000313" key="4">
    <source>
        <dbReference type="Proteomes" id="UP001491310"/>
    </source>
</evidence>
<proteinExistence type="predicted"/>
<protein>
    <submittedName>
        <fullName evidence="3">Uncharacterized protein</fullName>
    </submittedName>
</protein>
<dbReference type="Proteomes" id="UP001491310">
    <property type="component" value="Unassembled WGS sequence"/>
</dbReference>
<keyword evidence="4" id="KW-1185">Reference proteome</keyword>
<evidence type="ECO:0000256" key="1">
    <source>
        <dbReference type="SAM" id="MobiDB-lite"/>
    </source>
</evidence>
<gene>
    <name evidence="3" type="ORF">WJX75_003990</name>
</gene>
<reference evidence="3 4" key="1">
    <citation type="journal article" date="2024" name="Nat. Commun.">
        <title>Phylogenomics reveals the evolutionary origins of lichenization in chlorophyte algae.</title>
        <authorList>
            <person name="Puginier C."/>
            <person name="Libourel C."/>
            <person name="Otte J."/>
            <person name="Skaloud P."/>
            <person name="Haon M."/>
            <person name="Grisel S."/>
            <person name="Petersen M."/>
            <person name="Berrin J.G."/>
            <person name="Delaux P.M."/>
            <person name="Dal Grande F."/>
            <person name="Keller J."/>
        </authorList>
    </citation>
    <scope>NUCLEOTIDE SEQUENCE [LARGE SCALE GENOMIC DNA]</scope>
    <source>
        <strain evidence="3 4">SAG 216-7</strain>
    </source>
</reference>
<name>A0ABR2YRH8_9CHLO</name>
<dbReference type="EMBL" id="JALJOT010000006">
    <property type="protein sequence ID" value="KAK9909551.1"/>
    <property type="molecule type" value="Genomic_DNA"/>
</dbReference>
<comment type="caution">
    <text evidence="3">The sequence shown here is derived from an EMBL/GenBank/DDBJ whole genome shotgun (WGS) entry which is preliminary data.</text>
</comment>
<sequence length="197" mass="20856">MLPSQFLIVPEARAAATQEPDRGDEGAQTSAAWCLSAVLLFMSMVLLRQAFEPPLGSRENAPGPSTGGPGSGSSMQQYSLGSSLVFSTLPAEAMTTADVPALHENAASQEGGPALVWIGLKLLMIVLPFCILLRIVAVVREVHLQHSQGSAAEQSVGAVLWNMEAGLPDAQQEPERNQNVAQHEQTAHFLPFSVAVC</sequence>